<proteinExistence type="inferred from homology"/>
<dbReference type="GO" id="GO:0005739">
    <property type="term" value="C:mitochondrion"/>
    <property type="evidence" value="ECO:0007669"/>
    <property type="project" value="TreeGrafter"/>
</dbReference>
<keyword evidence="4 5" id="KW-0642">Proline metabolism</keyword>
<evidence type="ECO:0000256" key="1">
    <source>
        <dbReference type="ARBA" id="ARBA00005869"/>
    </source>
</evidence>
<comment type="caution">
    <text evidence="7">The sequence shown here is derived from an EMBL/GenBank/DDBJ whole genome shotgun (WGS) entry which is preliminary data.</text>
</comment>
<dbReference type="Gene3D" id="3.20.20.220">
    <property type="match status" value="1"/>
</dbReference>
<keyword evidence="5" id="KW-0274">FAD</keyword>
<dbReference type="SUPFAM" id="SSF51730">
    <property type="entry name" value="FAD-linked oxidoreductase"/>
    <property type="match status" value="1"/>
</dbReference>
<dbReference type="GO" id="GO:0071949">
    <property type="term" value="F:FAD binding"/>
    <property type="evidence" value="ECO:0007669"/>
    <property type="project" value="TreeGrafter"/>
</dbReference>
<evidence type="ECO:0000256" key="3">
    <source>
        <dbReference type="ARBA" id="ARBA00023002"/>
    </source>
</evidence>
<evidence type="ECO:0000256" key="5">
    <source>
        <dbReference type="RuleBase" id="RU364054"/>
    </source>
</evidence>
<dbReference type="GO" id="GO:0010133">
    <property type="term" value="P:L-proline catabolic process to L-glutamate"/>
    <property type="evidence" value="ECO:0007669"/>
    <property type="project" value="TreeGrafter"/>
</dbReference>
<dbReference type="GO" id="GO:0004657">
    <property type="term" value="F:proline dehydrogenase activity"/>
    <property type="evidence" value="ECO:0007669"/>
    <property type="project" value="UniProtKB-EC"/>
</dbReference>
<name>A0A8H7NC03_BIOOC</name>
<comment type="similarity">
    <text evidence="1 5">Belongs to the proline oxidase family.</text>
</comment>
<sequence length="534" mass="58909">MAPVRVAMPFASCRRITLYQGHSARFSSSSRQIPPWAQWFKSQPRTMYATAGIGALGLGLLLRRGDKEDADVKDMEALSKVPLGRLVSGWISFAFCASPTWVEASETMYNIVSRTPIISSIADTFIIHTFFSQFLGGQTTQECIPKVRQLRNAQLGTLLGYNIEATLDGSSKDPNLILKQTESVLESIDVQANLAKEFTGDAASDPEVDNKCWVRLKITGLLNDPSALEAGSRAILKSRAAQGLDIDVPLPGLPHDGDWEAALDGDGVTPYHRDQLVRLRATMEGIISKARDNNIRVVIDAEQSWYQPVLDALTDEFMQKYNKLGLVEQQIKRADEKGYKLLYKQVRGAYIVSEAAWWKKNFGEEGSVVWPTKEDTDASYNSTMEKAISLITDQVRSNGSARFGAVFATHNAHSIDKGIQLLDKTGFLSPDLKSRLLLLNENVANSVTFAQLFGMKDDLTNRITGTVAASNGLPLVVKSMSYGELSECIPFLSRRANENKAILSGRGGALSERKRLGREIQRRLSPFGARVQKS</sequence>
<dbReference type="InterPro" id="IPR002872">
    <property type="entry name" value="Proline_DH_dom"/>
</dbReference>
<protein>
    <recommendedName>
        <fullName evidence="2 5">Proline dehydrogenase</fullName>
        <ecNumber evidence="2 5">1.5.5.2</ecNumber>
    </recommendedName>
</protein>
<dbReference type="Proteomes" id="UP000616885">
    <property type="component" value="Unassembled WGS sequence"/>
</dbReference>
<evidence type="ECO:0000256" key="4">
    <source>
        <dbReference type="ARBA" id="ARBA00023062"/>
    </source>
</evidence>
<reference evidence="7" key="1">
    <citation type="submission" date="2020-10" db="EMBL/GenBank/DDBJ databases">
        <title>High-Quality Genome Resource of Clonostachys rosea strain S41 by Oxford Nanopore Long-Read Sequencing.</title>
        <authorList>
            <person name="Wang H."/>
        </authorList>
    </citation>
    <scope>NUCLEOTIDE SEQUENCE</scope>
    <source>
        <strain evidence="7">S41</strain>
    </source>
</reference>
<keyword evidence="3 5" id="KW-0560">Oxidoreductase</keyword>
<evidence type="ECO:0000313" key="8">
    <source>
        <dbReference type="Proteomes" id="UP000616885"/>
    </source>
</evidence>
<comment type="function">
    <text evidence="5">Converts proline to delta-1-pyrroline-5-carboxylate.</text>
</comment>
<dbReference type="PANTHER" id="PTHR13914">
    <property type="entry name" value="PROLINE OXIDASE"/>
    <property type="match status" value="1"/>
</dbReference>
<evidence type="ECO:0000256" key="2">
    <source>
        <dbReference type="ARBA" id="ARBA00012695"/>
    </source>
</evidence>
<feature type="domain" description="Proline dehydrogenase" evidence="6">
    <location>
        <begin position="145"/>
        <end position="504"/>
    </location>
</feature>
<comment type="cofactor">
    <cofactor evidence="5">
        <name>FAD</name>
        <dbReference type="ChEBI" id="CHEBI:57692"/>
    </cofactor>
</comment>
<dbReference type="Pfam" id="PF01619">
    <property type="entry name" value="Pro_dh"/>
    <property type="match status" value="1"/>
</dbReference>
<gene>
    <name evidence="7" type="ORF">IM811_011666</name>
</gene>
<evidence type="ECO:0000259" key="6">
    <source>
        <dbReference type="Pfam" id="PF01619"/>
    </source>
</evidence>
<dbReference type="InterPro" id="IPR015659">
    <property type="entry name" value="Proline_oxidase"/>
</dbReference>
<dbReference type="EMBL" id="JADCTT010000004">
    <property type="protein sequence ID" value="KAF9752908.1"/>
    <property type="molecule type" value="Genomic_DNA"/>
</dbReference>
<dbReference type="InterPro" id="IPR029041">
    <property type="entry name" value="FAD-linked_oxidoreductase-like"/>
</dbReference>
<comment type="catalytic activity">
    <reaction evidence="5">
        <text>L-proline + a quinone = (S)-1-pyrroline-5-carboxylate + a quinol + H(+)</text>
        <dbReference type="Rhea" id="RHEA:23784"/>
        <dbReference type="ChEBI" id="CHEBI:15378"/>
        <dbReference type="ChEBI" id="CHEBI:17388"/>
        <dbReference type="ChEBI" id="CHEBI:24646"/>
        <dbReference type="ChEBI" id="CHEBI:60039"/>
        <dbReference type="ChEBI" id="CHEBI:132124"/>
        <dbReference type="EC" id="1.5.5.2"/>
    </reaction>
</comment>
<accession>A0A8H7NC03</accession>
<evidence type="ECO:0000313" key="7">
    <source>
        <dbReference type="EMBL" id="KAF9752908.1"/>
    </source>
</evidence>
<keyword evidence="5" id="KW-0285">Flavoprotein</keyword>
<dbReference type="AlphaFoldDB" id="A0A8H7NC03"/>
<dbReference type="EC" id="1.5.5.2" evidence="2 5"/>
<organism evidence="7 8">
    <name type="scientific">Bionectria ochroleuca</name>
    <name type="common">Gliocladium roseum</name>
    <dbReference type="NCBI Taxonomy" id="29856"/>
    <lineage>
        <taxon>Eukaryota</taxon>
        <taxon>Fungi</taxon>
        <taxon>Dikarya</taxon>
        <taxon>Ascomycota</taxon>
        <taxon>Pezizomycotina</taxon>
        <taxon>Sordariomycetes</taxon>
        <taxon>Hypocreomycetidae</taxon>
        <taxon>Hypocreales</taxon>
        <taxon>Bionectriaceae</taxon>
        <taxon>Clonostachys</taxon>
    </lineage>
</organism>
<dbReference type="PANTHER" id="PTHR13914:SF0">
    <property type="entry name" value="PROLINE DEHYDROGENASE 1, MITOCHONDRIAL"/>
    <property type="match status" value="1"/>
</dbReference>